<dbReference type="RefSeq" id="WP_377716381.1">
    <property type="nucleotide sequence ID" value="NZ_JBHTJM010000010.1"/>
</dbReference>
<feature type="binding site" description="in other chain" evidence="10">
    <location>
        <position position="14"/>
    </location>
    <ligand>
        <name>ATP</name>
        <dbReference type="ChEBI" id="CHEBI:30616"/>
        <note>ligand shared between two neighboring subunits</note>
    </ligand>
</feature>
<dbReference type="Pfam" id="PF00438">
    <property type="entry name" value="S-AdoMet_synt_N"/>
    <property type="match status" value="1"/>
</dbReference>
<keyword evidence="8 10" id="KW-0460">Magnesium</keyword>
<dbReference type="EC" id="2.5.1.6" evidence="10"/>
<keyword evidence="7 10" id="KW-0067">ATP-binding</keyword>
<protein>
    <recommendedName>
        <fullName evidence="10">S-adenosylmethionine synthase</fullName>
        <shortName evidence="10">AdoMet synthase</shortName>
        <ecNumber evidence="10">2.5.1.6</ecNumber>
    </recommendedName>
    <alternativeName>
        <fullName evidence="10">MAT</fullName>
    </alternativeName>
    <alternativeName>
        <fullName evidence="10">Methionine adenosyltransferase</fullName>
    </alternativeName>
</protein>
<dbReference type="PROSITE" id="PS00377">
    <property type="entry name" value="ADOMET_SYNTHASE_2"/>
    <property type="match status" value="1"/>
</dbReference>
<evidence type="ECO:0000256" key="4">
    <source>
        <dbReference type="ARBA" id="ARBA00022679"/>
    </source>
</evidence>
<feature type="binding site" evidence="10">
    <location>
        <position position="273"/>
    </location>
    <ligand>
        <name>ATP</name>
        <dbReference type="ChEBI" id="CHEBI:30616"/>
        <note>ligand shared between two neighboring subunits</note>
    </ligand>
</feature>
<keyword evidence="10" id="KW-0963">Cytoplasm</keyword>
<evidence type="ECO:0000256" key="12">
    <source>
        <dbReference type="RuleBase" id="RU004462"/>
    </source>
</evidence>
<evidence type="ECO:0000256" key="6">
    <source>
        <dbReference type="ARBA" id="ARBA00022741"/>
    </source>
</evidence>
<reference evidence="17" key="1">
    <citation type="journal article" date="2019" name="Int. J. Syst. Evol. Microbiol.">
        <title>The Global Catalogue of Microorganisms (GCM) 10K type strain sequencing project: providing services to taxonomists for standard genome sequencing and annotation.</title>
        <authorList>
            <consortium name="The Broad Institute Genomics Platform"/>
            <consortium name="The Broad Institute Genome Sequencing Center for Infectious Disease"/>
            <person name="Wu L."/>
            <person name="Ma J."/>
        </authorList>
    </citation>
    <scope>NUCLEOTIDE SEQUENCE [LARGE SCALE GENOMIC DNA]</scope>
    <source>
        <strain evidence="17">CCUG 62114</strain>
    </source>
</reference>
<feature type="binding site" evidence="10">
    <location>
        <position position="250"/>
    </location>
    <ligand>
        <name>L-methionine</name>
        <dbReference type="ChEBI" id="CHEBI:57844"/>
        <note>ligand shared between two neighboring subunits</note>
    </ligand>
</feature>
<dbReference type="InterPro" id="IPR022629">
    <property type="entry name" value="S-AdoMet_synt_central"/>
</dbReference>
<evidence type="ECO:0000256" key="3">
    <source>
        <dbReference type="ARBA" id="ARBA00022563"/>
    </source>
</evidence>
<dbReference type="NCBIfam" id="TIGR01034">
    <property type="entry name" value="metK"/>
    <property type="match status" value="1"/>
</dbReference>
<feature type="binding site" evidence="10">
    <location>
        <position position="277"/>
    </location>
    <ligand>
        <name>ATP</name>
        <dbReference type="ChEBI" id="CHEBI:30616"/>
        <note>ligand shared between two neighboring subunits</note>
    </ligand>
</feature>
<dbReference type="PANTHER" id="PTHR11964">
    <property type="entry name" value="S-ADENOSYLMETHIONINE SYNTHETASE"/>
    <property type="match status" value="1"/>
</dbReference>
<organism evidence="16 17">
    <name type="scientific">Pseudofulvibacter geojedonensis</name>
    <dbReference type="NCBI Taxonomy" id="1123758"/>
    <lineage>
        <taxon>Bacteria</taxon>
        <taxon>Pseudomonadati</taxon>
        <taxon>Bacteroidota</taxon>
        <taxon>Flavobacteriia</taxon>
        <taxon>Flavobacteriales</taxon>
        <taxon>Flavobacteriaceae</taxon>
        <taxon>Pseudofulvibacter</taxon>
    </lineage>
</organism>
<feature type="binding site" description="in other chain" evidence="10">
    <location>
        <begin position="256"/>
        <end position="257"/>
    </location>
    <ligand>
        <name>ATP</name>
        <dbReference type="ChEBI" id="CHEBI:30616"/>
        <note>ligand shared between two neighboring subunits</note>
    </ligand>
</feature>
<feature type="binding site" evidence="10">
    <location>
        <position position="250"/>
    </location>
    <ligand>
        <name>ATP</name>
        <dbReference type="ChEBI" id="CHEBI:30616"/>
        <note>ligand shared between two neighboring subunits</note>
    </ligand>
</feature>
<evidence type="ECO:0000256" key="11">
    <source>
        <dbReference type="RuleBase" id="RU000542"/>
    </source>
</evidence>
<proteinExistence type="inferred from homology"/>
<dbReference type="PIRSF" id="PIRSF000497">
    <property type="entry name" value="MAT"/>
    <property type="match status" value="1"/>
</dbReference>
<evidence type="ECO:0000256" key="5">
    <source>
        <dbReference type="ARBA" id="ARBA00022723"/>
    </source>
</evidence>
<gene>
    <name evidence="10 16" type="primary">metK</name>
    <name evidence="16" type="ORF">ACFQ1O_12540</name>
</gene>
<feature type="binding site" description="in other chain" evidence="10">
    <location>
        <position position="98"/>
    </location>
    <ligand>
        <name>L-methionine</name>
        <dbReference type="ChEBI" id="CHEBI:57844"/>
        <note>ligand shared between two neighboring subunits</note>
    </ligand>
</feature>
<comment type="subcellular location">
    <subcellularLocation>
        <location evidence="10 11">Cytoplasm</location>
    </subcellularLocation>
</comment>
<keyword evidence="6 10" id="KW-0547">Nucleotide-binding</keyword>
<feature type="domain" description="S-adenosylmethionine synthetase central" evidence="14">
    <location>
        <begin position="113"/>
        <end position="242"/>
    </location>
</feature>
<evidence type="ECO:0000259" key="15">
    <source>
        <dbReference type="Pfam" id="PF02773"/>
    </source>
</evidence>
<comment type="cofactor">
    <cofactor evidence="10">
        <name>K(+)</name>
        <dbReference type="ChEBI" id="CHEBI:29103"/>
    </cofactor>
    <text evidence="10">Binds 1 potassium ion per subunit.</text>
</comment>
<feature type="binding site" description="in other chain" evidence="10">
    <location>
        <begin position="241"/>
        <end position="242"/>
    </location>
    <ligand>
        <name>ATP</name>
        <dbReference type="ChEBI" id="CHEBI:30616"/>
        <note>ligand shared between two neighboring subunits</note>
    </ligand>
</feature>
<feature type="binding site" description="in other chain" evidence="10">
    <location>
        <position position="55"/>
    </location>
    <ligand>
        <name>L-methionine</name>
        <dbReference type="ChEBI" id="CHEBI:57844"/>
        <note>ligand shared between two neighboring subunits</note>
    </ligand>
</feature>
<dbReference type="PROSITE" id="PS00376">
    <property type="entry name" value="ADOMET_SYNTHASE_1"/>
    <property type="match status" value="1"/>
</dbReference>
<feature type="binding site" evidence="10">
    <location>
        <position position="16"/>
    </location>
    <ligand>
        <name>Mg(2+)</name>
        <dbReference type="ChEBI" id="CHEBI:18420"/>
    </ligand>
</feature>
<dbReference type="EMBL" id="JBHTJM010000010">
    <property type="protein sequence ID" value="MFD0964835.1"/>
    <property type="molecule type" value="Genomic_DNA"/>
</dbReference>
<dbReference type="HAMAP" id="MF_00086">
    <property type="entry name" value="S_AdoMet_synth1"/>
    <property type="match status" value="1"/>
</dbReference>
<name>A0ABW3I5M5_9FLAO</name>
<feature type="binding site" evidence="10">
    <location>
        <position position="42"/>
    </location>
    <ligand>
        <name>K(+)</name>
        <dbReference type="ChEBI" id="CHEBI:29103"/>
    </ligand>
</feature>
<dbReference type="CDD" id="cd18079">
    <property type="entry name" value="S-AdoMet_synt"/>
    <property type="match status" value="1"/>
</dbReference>
<dbReference type="Proteomes" id="UP001596997">
    <property type="component" value="Unassembled WGS sequence"/>
</dbReference>
<keyword evidence="9 10" id="KW-0630">Potassium</keyword>
<dbReference type="InterPro" id="IPR022630">
    <property type="entry name" value="S-AdoMet_synt_C"/>
</dbReference>
<dbReference type="GO" id="GO:0004478">
    <property type="term" value="F:methionine adenosyltransferase activity"/>
    <property type="evidence" value="ECO:0007669"/>
    <property type="project" value="UniProtKB-EC"/>
</dbReference>
<evidence type="ECO:0000259" key="13">
    <source>
        <dbReference type="Pfam" id="PF00438"/>
    </source>
</evidence>
<dbReference type="InterPro" id="IPR022628">
    <property type="entry name" value="S-AdoMet_synt_N"/>
</dbReference>
<comment type="cofactor">
    <cofactor evidence="10">
        <name>Mg(2+)</name>
        <dbReference type="ChEBI" id="CHEBI:18420"/>
    </cofactor>
    <text evidence="10">Binds 2 divalent ions per subunit.</text>
</comment>
<evidence type="ECO:0000256" key="7">
    <source>
        <dbReference type="ARBA" id="ARBA00022840"/>
    </source>
</evidence>
<sequence>MAYLFTSESVSEGHPDKVADQISDALIDNFLAFDEDSKVACETLVTTGQVVLAGEVKSKTYLDVQKIARETINKIGYTKGEYMFDGNSCGVLSAIHEQSDDINRGVDRASKEEQGAGDQGMMFGYATRETENFMPLALDLSHRILIELAELRRENKDITYLRPDSKSQVTIEYSDDNQPQRIDAIVVSTQHDDFGSDEEMLAKIRKDIVEILIPRVIAKLPKHIQVLFKDDIKYHINPTGKFVIGGPHGDTGLTGRKIIVDTYGGKGAHGGGAFSGKDPSKVDRSAAYATRHIAKNLVAAGVCDEVLVQVSYAIGVVEPMGIFIDTYGTCPFNMTDGEIAEKVSEIFDMRPAAIEERLKLRQPMYSETAAYGHMGRKTETITKTFTQPNGDSKEIEVELFTWEKLDYVDQVKEAFEL</sequence>
<feature type="binding site" description="in other chain" evidence="10">
    <location>
        <position position="281"/>
    </location>
    <ligand>
        <name>L-methionine</name>
        <dbReference type="ChEBI" id="CHEBI:57844"/>
        <note>ligand shared between two neighboring subunits</note>
    </ligand>
</feature>
<evidence type="ECO:0000313" key="16">
    <source>
        <dbReference type="EMBL" id="MFD0964835.1"/>
    </source>
</evidence>
<comment type="function">
    <text evidence="10">Catalyzes the formation of S-adenosylmethionine (AdoMet) from methionine and ATP. The overall synthetic reaction is composed of two sequential steps, AdoMet formation and the subsequent tripolyphosphate hydrolysis which occurs prior to release of AdoMet from the enzyme.</text>
</comment>
<accession>A0ABW3I5M5</accession>
<dbReference type="InterPro" id="IPR022636">
    <property type="entry name" value="S-AdoMet_synthetase_sfam"/>
</dbReference>
<dbReference type="InterPro" id="IPR022631">
    <property type="entry name" value="ADOMET_SYNTHASE_CS"/>
</dbReference>
<dbReference type="Pfam" id="PF02772">
    <property type="entry name" value="S-AdoMet_synt_M"/>
    <property type="match status" value="1"/>
</dbReference>
<comment type="pathway">
    <text evidence="1 10">Amino-acid biosynthesis; S-adenosyl-L-methionine biosynthesis; S-adenosyl-L-methionine from L-methionine: step 1/1.</text>
</comment>
<evidence type="ECO:0000313" key="17">
    <source>
        <dbReference type="Proteomes" id="UP001596997"/>
    </source>
</evidence>
<dbReference type="Pfam" id="PF02773">
    <property type="entry name" value="S-AdoMet_synt_C"/>
    <property type="match status" value="1"/>
</dbReference>
<evidence type="ECO:0000256" key="10">
    <source>
        <dbReference type="HAMAP-Rule" id="MF_00086"/>
    </source>
</evidence>
<feature type="domain" description="S-adenosylmethionine synthetase N-terminal" evidence="13">
    <location>
        <begin position="3"/>
        <end position="99"/>
    </location>
</feature>
<evidence type="ECO:0000256" key="2">
    <source>
        <dbReference type="ARBA" id="ARBA00009685"/>
    </source>
</evidence>
<keyword evidence="17" id="KW-1185">Reference proteome</keyword>
<evidence type="ECO:0000256" key="8">
    <source>
        <dbReference type="ARBA" id="ARBA00022842"/>
    </source>
</evidence>
<dbReference type="InterPro" id="IPR002133">
    <property type="entry name" value="S-AdoMet_synthetase"/>
</dbReference>
<evidence type="ECO:0000256" key="1">
    <source>
        <dbReference type="ARBA" id="ARBA00005224"/>
    </source>
</evidence>
<feature type="region of interest" description="Flexible loop" evidence="10">
    <location>
        <begin position="98"/>
        <end position="108"/>
    </location>
</feature>
<keyword evidence="5 10" id="KW-0479">Metal-binding</keyword>
<keyword evidence="4 10" id="KW-0808">Transferase</keyword>
<dbReference type="SUPFAM" id="SSF55973">
    <property type="entry name" value="S-adenosylmethionine synthetase"/>
    <property type="match status" value="3"/>
</dbReference>
<feature type="domain" description="S-adenosylmethionine synthetase C-terminal" evidence="15">
    <location>
        <begin position="244"/>
        <end position="378"/>
    </location>
</feature>
<comment type="subunit">
    <text evidence="10">Homotetramer; dimer of dimers.</text>
</comment>
<evidence type="ECO:0000256" key="9">
    <source>
        <dbReference type="ARBA" id="ARBA00022958"/>
    </source>
</evidence>
<comment type="caution">
    <text evidence="16">The sequence shown here is derived from an EMBL/GenBank/DDBJ whole genome shotgun (WGS) entry which is preliminary data.</text>
</comment>
<dbReference type="Gene3D" id="3.30.300.10">
    <property type="match status" value="3"/>
</dbReference>
<comment type="catalytic activity">
    <reaction evidence="10">
        <text>L-methionine + ATP + H2O = S-adenosyl-L-methionine + phosphate + diphosphate</text>
        <dbReference type="Rhea" id="RHEA:21080"/>
        <dbReference type="ChEBI" id="CHEBI:15377"/>
        <dbReference type="ChEBI" id="CHEBI:30616"/>
        <dbReference type="ChEBI" id="CHEBI:33019"/>
        <dbReference type="ChEBI" id="CHEBI:43474"/>
        <dbReference type="ChEBI" id="CHEBI:57844"/>
        <dbReference type="ChEBI" id="CHEBI:59789"/>
        <dbReference type="EC" id="2.5.1.6"/>
    </reaction>
</comment>
<feature type="binding site" description="in other chain" evidence="10">
    <location>
        <begin position="164"/>
        <end position="166"/>
    </location>
    <ligand>
        <name>ATP</name>
        <dbReference type="ChEBI" id="CHEBI:30616"/>
        <note>ligand shared between two neighboring subunits</note>
    </ligand>
</feature>
<keyword evidence="3 10" id="KW-0554">One-carbon metabolism</keyword>
<comment type="similarity">
    <text evidence="2 10 12">Belongs to the AdoMet synthase family.</text>
</comment>
<evidence type="ECO:0000259" key="14">
    <source>
        <dbReference type="Pfam" id="PF02772"/>
    </source>
</evidence>